<dbReference type="RefSeq" id="WP_184326019.1">
    <property type="nucleotide sequence ID" value="NZ_JACHLZ010000001.1"/>
</dbReference>
<keyword evidence="3" id="KW-1185">Reference proteome</keyword>
<feature type="region of interest" description="Disordered" evidence="1">
    <location>
        <begin position="418"/>
        <end position="451"/>
    </location>
</feature>
<dbReference type="Proteomes" id="UP000588158">
    <property type="component" value="Unassembled WGS sequence"/>
</dbReference>
<evidence type="ECO:0000313" key="2">
    <source>
        <dbReference type="EMBL" id="MBB5832747.1"/>
    </source>
</evidence>
<feature type="compositionally biased region" description="Basic residues" evidence="1">
    <location>
        <begin position="418"/>
        <end position="435"/>
    </location>
</feature>
<gene>
    <name evidence="2" type="ORF">HNR70_002560</name>
</gene>
<keyword evidence="2" id="KW-0808">Transferase</keyword>
<comment type="caution">
    <text evidence="2">The sequence shown here is derived from an EMBL/GenBank/DDBJ whole genome shotgun (WGS) entry which is preliminary data.</text>
</comment>
<dbReference type="SUPFAM" id="SSF53756">
    <property type="entry name" value="UDP-Glycosyltransferase/glycogen phosphorylase"/>
    <property type="match status" value="1"/>
</dbReference>
<name>A0A841AFN3_9MICO</name>
<dbReference type="GO" id="GO:0016757">
    <property type="term" value="F:glycosyltransferase activity"/>
    <property type="evidence" value="ECO:0007669"/>
    <property type="project" value="TreeGrafter"/>
</dbReference>
<dbReference type="PANTHER" id="PTHR12526">
    <property type="entry name" value="GLYCOSYLTRANSFERASE"/>
    <property type="match status" value="1"/>
</dbReference>
<protein>
    <submittedName>
        <fullName evidence="2">Glycosyltransferase involved in cell wall biosynthesis</fullName>
    </submittedName>
</protein>
<organism evidence="2 3">
    <name type="scientific">Brachybacterium aquaticum</name>
    <dbReference type="NCBI Taxonomy" id="1432564"/>
    <lineage>
        <taxon>Bacteria</taxon>
        <taxon>Bacillati</taxon>
        <taxon>Actinomycetota</taxon>
        <taxon>Actinomycetes</taxon>
        <taxon>Micrococcales</taxon>
        <taxon>Dermabacteraceae</taxon>
        <taxon>Brachybacterium</taxon>
    </lineage>
</organism>
<dbReference type="EMBL" id="JACHLZ010000001">
    <property type="protein sequence ID" value="MBB5832747.1"/>
    <property type="molecule type" value="Genomic_DNA"/>
</dbReference>
<evidence type="ECO:0000313" key="3">
    <source>
        <dbReference type="Proteomes" id="UP000588158"/>
    </source>
</evidence>
<accession>A0A841AFN3</accession>
<dbReference type="AlphaFoldDB" id="A0A841AFN3"/>
<evidence type="ECO:0000256" key="1">
    <source>
        <dbReference type="SAM" id="MobiDB-lite"/>
    </source>
</evidence>
<dbReference type="PANTHER" id="PTHR12526:SF600">
    <property type="entry name" value="GLYCOSYL TRANSFERASE GROUP 1"/>
    <property type="match status" value="1"/>
</dbReference>
<dbReference type="Pfam" id="PF13692">
    <property type="entry name" value="Glyco_trans_1_4"/>
    <property type="match status" value="1"/>
</dbReference>
<reference evidence="2 3" key="1">
    <citation type="submission" date="2020-08" db="EMBL/GenBank/DDBJ databases">
        <title>Sequencing the genomes of 1000 actinobacteria strains.</title>
        <authorList>
            <person name="Klenk H.-P."/>
        </authorList>
    </citation>
    <scope>NUCLEOTIDE SEQUENCE [LARGE SCALE GENOMIC DNA]</scope>
    <source>
        <strain evidence="2 3">DSM 28796</strain>
    </source>
</reference>
<dbReference type="Gene3D" id="3.40.50.2000">
    <property type="entry name" value="Glycogen Phosphorylase B"/>
    <property type="match status" value="2"/>
</dbReference>
<feature type="compositionally biased region" description="Basic and acidic residues" evidence="1">
    <location>
        <begin position="437"/>
        <end position="451"/>
    </location>
</feature>
<proteinExistence type="predicted"/>
<sequence length="451" mass="49194">MAAPSTKTNPPRPIVVLSPMAAVEAPATAGGVLLARIVQSHRAAGSQVVVLTPSLRAALAELERTSVLVPTRFLGRPRDRRGARRLLLTAVHRAVPVLLRVDDLLPWPPLVVDLLTDRATRALLQRADVIDLQWEEYGRLAPLLRLLAPRAALVCTFHDVSSQRLEREALRADGGRAARSVRRAAARSRRTERRLGSILDQSFVLSGKDEKLLRAASPDARIRVIDPPLVDEGTPVLDASERPPVVGFVSYLRRHENRDAALRLAERIWPRVRGAVPGARLLIVGGGVEEEPARRLTAVPGVELTGFVEDLEDAYSQLRVTVSAIDRGAGVKFKVVESIIRGIPTITTSVGAEGIDPGLLTAVSDDDDALADAAIRALRDDRVARSARDAADRARGLYGIGRFDAAHQRAITEAIEHRRRTRGARLRTGRLRAGRMPRVDGPHPTEGERLR</sequence>